<feature type="compositionally biased region" description="Basic and acidic residues" evidence="1">
    <location>
        <begin position="214"/>
        <end position="229"/>
    </location>
</feature>
<dbReference type="AlphaFoldDB" id="A0A644VAU1"/>
<feature type="region of interest" description="Disordered" evidence="1">
    <location>
        <begin position="1"/>
        <end position="554"/>
    </location>
</feature>
<feature type="compositionally biased region" description="Basic and acidic residues" evidence="1">
    <location>
        <begin position="1"/>
        <end position="16"/>
    </location>
</feature>
<comment type="caution">
    <text evidence="2">The sequence shown here is derived from an EMBL/GenBank/DDBJ whole genome shotgun (WGS) entry which is preliminary data.</text>
</comment>
<evidence type="ECO:0000313" key="2">
    <source>
        <dbReference type="EMBL" id="MPL88438.1"/>
    </source>
</evidence>
<protein>
    <submittedName>
        <fullName evidence="2">Uncharacterized protein</fullName>
    </submittedName>
</protein>
<reference evidence="2" key="1">
    <citation type="submission" date="2019-08" db="EMBL/GenBank/DDBJ databases">
        <authorList>
            <person name="Kucharzyk K."/>
            <person name="Murdoch R.W."/>
            <person name="Higgins S."/>
            <person name="Loffler F."/>
        </authorList>
    </citation>
    <scope>NUCLEOTIDE SEQUENCE</scope>
</reference>
<evidence type="ECO:0000256" key="1">
    <source>
        <dbReference type="SAM" id="MobiDB-lite"/>
    </source>
</evidence>
<feature type="compositionally biased region" description="Basic and acidic residues" evidence="1">
    <location>
        <begin position="330"/>
        <end position="343"/>
    </location>
</feature>
<feature type="compositionally biased region" description="Basic and acidic residues" evidence="1">
    <location>
        <begin position="114"/>
        <end position="128"/>
    </location>
</feature>
<feature type="compositionally biased region" description="Basic and acidic residues" evidence="1">
    <location>
        <begin position="172"/>
        <end position="183"/>
    </location>
</feature>
<feature type="compositionally biased region" description="Basic and acidic residues" evidence="1">
    <location>
        <begin position="364"/>
        <end position="394"/>
    </location>
</feature>
<dbReference type="EMBL" id="VSSQ01000257">
    <property type="protein sequence ID" value="MPL88438.1"/>
    <property type="molecule type" value="Genomic_DNA"/>
</dbReference>
<gene>
    <name evidence="2" type="ORF">SDC9_34461</name>
</gene>
<feature type="compositionally biased region" description="Low complexity" evidence="1">
    <location>
        <begin position="514"/>
        <end position="528"/>
    </location>
</feature>
<organism evidence="2">
    <name type="scientific">bioreactor metagenome</name>
    <dbReference type="NCBI Taxonomy" id="1076179"/>
    <lineage>
        <taxon>unclassified sequences</taxon>
        <taxon>metagenomes</taxon>
        <taxon>ecological metagenomes</taxon>
    </lineage>
</organism>
<name>A0A644VAU1_9ZZZZ</name>
<sequence>MASDPVERPEEREGEAHQQAGGAGGLIHPVAAHQRIKRKRQGLGAAVGEEGDDAEIAHREGGGDPRGKAERPCKAGQGQQPQPREARQVQRRGQPVVIGLQAAHLGQQQAQREGQAHRGIDDQRDRQGEGGGADDGARDEKEPGAEDEGRGRHRQHRRGLGPAGAGGGKGKRQGEGEGDEGRARGKRQRGRGGAPDRGRQIGKCRQPAQGNRAEGGDQEGRGNGDRHAVLDPAQARGGQGGARPVEPGAEARGQGEARGQCQRRERQHHLHEGERRRPPKIGIEAEGLIDRQLDRRRPRSAAQHQRHGEGTEADEEDGERRAGQHRAQHRPLEMARHLGRAEAEACGQPQPLGRDRLPAVQHHPRGERQVEEDMGEDHPMRAIDAERGQAERGKRGVQRAAPAEDRDQPEDRDDRGQQEGRAHQRNERLAPRETAPVERARDRHREQARQQRRQRRLPQREPQRRPVGAGQRRQPPGPADHRGQGGEHQRRGEHRRQGRRKGARGAHLPKAARHSSSAGPRSASASVSEKNRVFSGRGRVSKPSGRKPGLMIAG</sequence>
<feature type="compositionally biased region" description="Basic residues" evidence="1">
    <location>
        <begin position="491"/>
        <end position="504"/>
    </location>
</feature>
<proteinExistence type="predicted"/>
<accession>A0A644VAU1</accession>
<feature type="compositionally biased region" description="Basic and acidic residues" evidence="1">
    <location>
        <begin position="412"/>
        <end position="449"/>
    </location>
</feature>
<feature type="compositionally biased region" description="Basic and acidic residues" evidence="1">
    <location>
        <begin position="135"/>
        <end position="150"/>
    </location>
</feature>
<feature type="compositionally biased region" description="Basic and acidic residues" evidence="1">
    <location>
        <begin position="55"/>
        <end position="73"/>
    </location>
</feature>
<feature type="compositionally biased region" description="Low complexity" evidence="1">
    <location>
        <begin position="99"/>
        <end position="111"/>
    </location>
</feature>
<feature type="compositionally biased region" description="Basic and acidic residues" evidence="1">
    <location>
        <begin position="479"/>
        <end position="490"/>
    </location>
</feature>
<feature type="compositionally biased region" description="Low complexity" evidence="1">
    <location>
        <begin position="248"/>
        <end position="260"/>
    </location>
</feature>